<name>A0A1Y0ECQ5_9RHOB</name>
<feature type="domain" description="GCVT N-terminal" evidence="3">
    <location>
        <begin position="582"/>
        <end position="846"/>
    </location>
</feature>
<dbReference type="PANTHER" id="PTHR43757">
    <property type="entry name" value="AMINOMETHYLTRANSFERASE"/>
    <property type="match status" value="1"/>
</dbReference>
<dbReference type="RefSeq" id="WP_087208125.1">
    <property type="nucleotide sequence ID" value="NZ_CP021431.1"/>
</dbReference>
<dbReference type="Proteomes" id="UP000195273">
    <property type="component" value="Chromosome"/>
</dbReference>
<dbReference type="InterPro" id="IPR041117">
    <property type="entry name" value="SoxA_A3"/>
</dbReference>
<dbReference type="SUPFAM" id="SSF101790">
    <property type="entry name" value="Aminomethyltransferase beta-barrel domain"/>
    <property type="match status" value="1"/>
</dbReference>
<evidence type="ECO:0000256" key="1">
    <source>
        <dbReference type="ARBA" id="ARBA00008609"/>
    </source>
</evidence>
<dbReference type="PRINTS" id="PR00469">
    <property type="entry name" value="PNDRDTASEII"/>
</dbReference>
<sequence length="965" mass="103071">MRLRNPGQTVTFTFDGKPVQGVPGEPVAAALLASGIRLMGRSFKYHRPRGVLTAGSEEPNALVTVGRGAAQDPNQRATMVEVAAGLEVFSQNAWPSLRHDALAVNDLLSPFLGAGFYYKTFMWPASFWEKLYEPVIRRAAGLGRLSGQAIAESYEKAFAFCDLLVIGAGPAGLMAALTAGRAGVDVILADEDSAMGGRLLREIEDVDGQPGSAWVADMLAQLRAMPNVRLMPRTSVTGAYDQGTYGALERITVAGAPVECFWRIVAKRSMLCAGALERPIAFPDNDRPGIMLAGAVRAYVNRWGVAPGRAVTVFGNNDDAHRTARDLAAAGIKIAGLIDARADVQVTADYPVYRGGSVTATTGRRGLTSITVTHQGGTRVIQTDCLAISGGWNPAVHLTCHMNGRPAWREDIAAFVPTPDAIPGMAVAGACNGTFDTAGCLRDGAEVAAAIARDLGFTPEVTLPNAESRAYAIAPLWEVAGKGRKWVDFQNDVTIKDIALSAQENMRSVEHMKRYTTQGMAPDQGKSSNVLALAVLADLTGRAIPETGTTTFRPPFVPVSIAAMGAGGQGKGFAPSRLMTSHHASVAARAPMIEAGLWYRPSYFPLEAEVSWRQSCDREVGYVRNAVGICDVSSLGKIDVQGPDAAALLDFVYTNRMSTLQVGRVRYGLMLREDGFVMDDGTAARLAPDHFVITTTTAAAGQVMRHLEFVTQALRPDLDARIVSVTDHWAQFSVAGPRAQMLLNTVLDDQISNDDWPFMACGAVGIGGVAGRMFRISFSGETAFEIAVPARYGESLFRQLAAQARTLGGGPYGIEALNVLRIEKGFLTHAELHGRSTAYDLGLAGMFSNAKDCIGQAAAQRPGLLDPARERLVGLRAVEEGRRLTAGAHLFPKEAKAVTANDQGYVTSACYSPTLDCYLGLAFLKNGPDRHGEVIRMVDHLRGVDTLAEVCDPVFFDPEGGRARG</sequence>
<evidence type="ECO:0000259" key="5">
    <source>
        <dbReference type="Pfam" id="PF17806"/>
    </source>
</evidence>
<comment type="similarity">
    <text evidence="1">Belongs to the GcvT family.</text>
</comment>
<dbReference type="GO" id="GO:0046653">
    <property type="term" value="P:tetrahydrofolate metabolic process"/>
    <property type="evidence" value="ECO:0007669"/>
    <property type="project" value="InterPro"/>
</dbReference>
<dbReference type="Pfam" id="PF13510">
    <property type="entry name" value="Fer2_4"/>
    <property type="match status" value="1"/>
</dbReference>
<dbReference type="EC" id="1.5.3.1" evidence="6"/>
<dbReference type="AlphaFoldDB" id="A0A1Y0ECQ5"/>
<evidence type="ECO:0000313" key="6">
    <source>
        <dbReference type="EMBL" id="ARU01387.1"/>
    </source>
</evidence>
<dbReference type="EMBL" id="CP021431">
    <property type="protein sequence ID" value="ARU01387.1"/>
    <property type="molecule type" value="Genomic_DNA"/>
</dbReference>
<dbReference type="InterPro" id="IPR006277">
    <property type="entry name" value="Sarcosine_oxidase_asu"/>
</dbReference>
<protein>
    <submittedName>
        <fullName evidence="6">Sarcosine oxidase subunit alpha</fullName>
        <ecNumber evidence="6">1.5.3.1</ecNumber>
    </submittedName>
</protein>
<feature type="domain" description="Aminomethyltransferase C-terminal" evidence="4">
    <location>
        <begin position="871"/>
        <end position="957"/>
    </location>
</feature>
<evidence type="ECO:0000259" key="4">
    <source>
        <dbReference type="Pfam" id="PF08669"/>
    </source>
</evidence>
<keyword evidence="7" id="KW-1185">Reference proteome</keyword>
<dbReference type="SUPFAM" id="SSF103025">
    <property type="entry name" value="Folate-binding domain"/>
    <property type="match status" value="1"/>
</dbReference>
<dbReference type="PANTHER" id="PTHR43757:SF2">
    <property type="entry name" value="AMINOMETHYLTRANSFERASE, MITOCHONDRIAL"/>
    <property type="match status" value="1"/>
</dbReference>
<dbReference type="NCBIfam" id="TIGR01372">
    <property type="entry name" value="soxA"/>
    <property type="match status" value="1"/>
</dbReference>
<evidence type="ECO:0000259" key="3">
    <source>
        <dbReference type="Pfam" id="PF01571"/>
    </source>
</evidence>
<dbReference type="STRING" id="1122181.GCA_000382265_02367"/>
<dbReference type="KEGG" id="lvs:LOKVESSMR4R_02078"/>
<dbReference type="GO" id="GO:0008115">
    <property type="term" value="F:sarcosine oxidase activity"/>
    <property type="evidence" value="ECO:0007669"/>
    <property type="project" value="UniProtKB-EC"/>
</dbReference>
<dbReference type="InterPro" id="IPR029043">
    <property type="entry name" value="GcvT/YgfZ_C"/>
</dbReference>
<evidence type="ECO:0000313" key="7">
    <source>
        <dbReference type="Proteomes" id="UP000195273"/>
    </source>
</evidence>
<proteinExistence type="inferred from homology"/>
<dbReference type="Gene3D" id="3.10.20.440">
    <property type="entry name" value="2Fe-2S iron-sulphur cluster binding domain, sarcosine oxidase, alpha subunit, N-terminal domain"/>
    <property type="match status" value="1"/>
</dbReference>
<accession>A0A1Y0ECQ5</accession>
<dbReference type="Pfam" id="PF08669">
    <property type="entry name" value="GCV_T_C"/>
    <property type="match status" value="1"/>
</dbReference>
<dbReference type="Gene3D" id="3.50.50.60">
    <property type="entry name" value="FAD/NAD(P)-binding domain"/>
    <property type="match status" value="1"/>
</dbReference>
<reference evidence="6 7" key="1">
    <citation type="submission" date="2017-05" db="EMBL/GenBank/DDBJ databases">
        <title>Genome Sequence of Loktanella vestfoldensis Strain SMR4r Isolated from a Culture of the Diatom Skeletonema marinoi.</title>
        <authorList>
            <person name="Topel M."/>
            <person name="Pinder M.I.M."/>
            <person name="Johansson O.N."/>
            <person name="Kourtchenko O."/>
            <person name="Godhe A."/>
            <person name="Clarke A.K."/>
        </authorList>
    </citation>
    <scope>NUCLEOTIDE SEQUENCE [LARGE SCALE GENOMIC DNA]</scope>
    <source>
        <strain evidence="6 7">SMR4r</strain>
    </source>
</reference>
<dbReference type="OrthoDB" id="5287468at2"/>
<dbReference type="InterPro" id="IPR042204">
    <property type="entry name" value="2Fe-2S-bd_N"/>
</dbReference>
<organism evidence="6 7">
    <name type="scientific">Yoonia vestfoldensis</name>
    <dbReference type="NCBI Taxonomy" id="245188"/>
    <lineage>
        <taxon>Bacteria</taxon>
        <taxon>Pseudomonadati</taxon>
        <taxon>Pseudomonadota</taxon>
        <taxon>Alphaproteobacteria</taxon>
        <taxon>Rhodobacterales</taxon>
        <taxon>Paracoccaceae</taxon>
        <taxon>Yoonia</taxon>
    </lineage>
</organism>
<feature type="domain" description="SoxA A3" evidence="5">
    <location>
        <begin position="482"/>
        <end position="567"/>
    </location>
</feature>
<dbReference type="Gene3D" id="3.30.1360.120">
    <property type="entry name" value="Probable tRNA modification gtpase trme, domain 1"/>
    <property type="match status" value="1"/>
</dbReference>
<dbReference type="InterPro" id="IPR006222">
    <property type="entry name" value="GCVT_N"/>
</dbReference>
<dbReference type="Pfam" id="PF17806">
    <property type="entry name" value="SO_alpha_A3"/>
    <property type="match status" value="1"/>
</dbReference>
<dbReference type="PRINTS" id="PR00368">
    <property type="entry name" value="FADPNR"/>
</dbReference>
<dbReference type="InterPro" id="IPR028896">
    <property type="entry name" value="GcvT/YgfZ/DmdA"/>
</dbReference>
<keyword evidence="2 6" id="KW-0560">Oxidoreductase</keyword>
<dbReference type="InterPro" id="IPR027266">
    <property type="entry name" value="TrmE/GcvT-like"/>
</dbReference>
<dbReference type="Pfam" id="PF12831">
    <property type="entry name" value="FAD_oxidored"/>
    <property type="match status" value="1"/>
</dbReference>
<gene>
    <name evidence="6" type="primary">soxA</name>
    <name evidence="6" type="ORF">LOKVESSMR4R_02078</name>
</gene>
<evidence type="ECO:0000256" key="2">
    <source>
        <dbReference type="ARBA" id="ARBA00023002"/>
    </source>
</evidence>
<dbReference type="InterPro" id="IPR013977">
    <property type="entry name" value="GcvT_C"/>
</dbReference>
<dbReference type="Pfam" id="PF01571">
    <property type="entry name" value="GCV_T"/>
    <property type="match status" value="1"/>
</dbReference>
<dbReference type="SUPFAM" id="SSF51905">
    <property type="entry name" value="FAD/NAD(P)-binding domain"/>
    <property type="match status" value="1"/>
</dbReference>
<dbReference type="InterPro" id="IPR036188">
    <property type="entry name" value="FAD/NAD-bd_sf"/>
</dbReference>